<dbReference type="AlphaFoldDB" id="A0A6C0E9L7"/>
<feature type="transmembrane region" description="Helical" evidence="1">
    <location>
        <begin position="31"/>
        <end position="49"/>
    </location>
</feature>
<dbReference type="EMBL" id="MN739775">
    <property type="protein sequence ID" value="QHT25867.1"/>
    <property type="molecule type" value="Genomic_DNA"/>
</dbReference>
<evidence type="ECO:0000313" key="2">
    <source>
        <dbReference type="EMBL" id="QHT25867.1"/>
    </source>
</evidence>
<keyword evidence="1" id="KW-0812">Transmembrane</keyword>
<protein>
    <submittedName>
        <fullName evidence="2">Uncharacterized protein</fullName>
    </submittedName>
</protein>
<accession>A0A6C0E9L7</accession>
<name>A0A6C0E9L7_9ZZZZ</name>
<keyword evidence="1" id="KW-0472">Membrane</keyword>
<evidence type="ECO:0000256" key="1">
    <source>
        <dbReference type="SAM" id="Phobius"/>
    </source>
</evidence>
<sequence>MNDCFTDDIFFPNVMFDCKLKKYHEENKSESTIYIFLIYVLLFLLVMYYKF</sequence>
<organism evidence="2">
    <name type="scientific">viral metagenome</name>
    <dbReference type="NCBI Taxonomy" id="1070528"/>
    <lineage>
        <taxon>unclassified sequences</taxon>
        <taxon>metagenomes</taxon>
        <taxon>organismal metagenomes</taxon>
    </lineage>
</organism>
<proteinExistence type="predicted"/>
<reference evidence="2" key="1">
    <citation type="journal article" date="2020" name="Nature">
        <title>Giant virus diversity and host interactions through global metagenomics.</title>
        <authorList>
            <person name="Schulz F."/>
            <person name="Roux S."/>
            <person name="Paez-Espino D."/>
            <person name="Jungbluth S."/>
            <person name="Walsh D.A."/>
            <person name="Denef V.J."/>
            <person name="McMahon K.D."/>
            <person name="Konstantinidis K.T."/>
            <person name="Eloe-Fadrosh E.A."/>
            <person name="Kyrpides N.C."/>
            <person name="Woyke T."/>
        </authorList>
    </citation>
    <scope>NUCLEOTIDE SEQUENCE</scope>
    <source>
        <strain evidence="2">GVMAG-M-3300023179-27</strain>
    </source>
</reference>
<keyword evidence="1" id="KW-1133">Transmembrane helix</keyword>